<sequence length="72" mass="8099">YTQYIGNLCIFLSRSESFCVPAASLPGTDPNFVYILDFHEIAIFNVADYTFGYSRTGQILGPLLYSTSKYLD</sequence>
<reference evidence="1" key="1">
    <citation type="submission" date="2019-12" db="EMBL/GenBank/DDBJ databases">
        <title>Genome sequencing and annotation of Brassica cretica.</title>
        <authorList>
            <person name="Studholme D.J."/>
            <person name="Sarris P.F."/>
        </authorList>
    </citation>
    <scope>NUCLEOTIDE SEQUENCE</scope>
    <source>
        <strain evidence="1">PFS-001/15</strain>
        <tissue evidence="1">Leaf</tissue>
    </source>
</reference>
<accession>A0A8S9J7Q1</accession>
<gene>
    <name evidence="1" type="ORF">F2Q68_00001055</name>
</gene>
<name>A0A8S9J7Q1_BRACR</name>
<dbReference type="AlphaFoldDB" id="A0A8S9J7Q1"/>
<dbReference type="Proteomes" id="UP000712281">
    <property type="component" value="Unassembled WGS sequence"/>
</dbReference>
<dbReference type="EMBL" id="QGKW02001660">
    <property type="protein sequence ID" value="KAF2578045.1"/>
    <property type="molecule type" value="Genomic_DNA"/>
</dbReference>
<proteinExistence type="predicted"/>
<evidence type="ECO:0000313" key="1">
    <source>
        <dbReference type="EMBL" id="KAF2578045.1"/>
    </source>
</evidence>
<feature type="non-terminal residue" evidence="1">
    <location>
        <position position="1"/>
    </location>
</feature>
<organism evidence="1 2">
    <name type="scientific">Brassica cretica</name>
    <name type="common">Mustard</name>
    <dbReference type="NCBI Taxonomy" id="69181"/>
    <lineage>
        <taxon>Eukaryota</taxon>
        <taxon>Viridiplantae</taxon>
        <taxon>Streptophyta</taxon>
        <taxon>Embryophyta</taxon>
        <taxon>Tracheophyta</taxon>
        <taxon>Spermatophyta</taxon>
        <taxon>Magnoliopsida</taxon>
        <taxon>eudicotyledons</taxon>
        <taxon>Gunneridae</taxon>
        <taxon>Pentapetalae</taxon>
        <taxon>rosids</taxon>
        <taxon>malvids</taxon>
        <taxon>Brassicales</taxon>
        <taxon>Brassicaceae</taxon>
        <taxon>Brassiceae</taxon>
        <taxon>Brassica</taxon>
    </lineage>
</organism>
<evidence type="ECO:0000313" key="2">
    <source>
        <dbReference type="Proteomes" id="UP000712281"/>
    </source>
</evidence>
<protein>
    <submittedName>
        <fullName evidence="1">Uncharacterized protein</fullName>
    </submittedName>
</protein>
<comment type="caution">
    <text evidence="1">The sequence shown here is derived from an EMBL/GenBank/DDBJ whole genome shotgun (WGS) entry which is preliminary data.</text>
</comment>